<keyword evidence="2" id="KW-1185">Reference proteome</keyword>
<evidence type="ECO:0000313" key="2">
    <source>
        <dbReference type="Proteomes" id="UP000001431"/>
    </source>
</evidence>
<accession>A3MW95</accession>
<dbReference type="STRING" id="410359.Pcal_1493"/>
<dbReference type="eggNOG" id="arCOG11620">
    <property type="taxonomic scope" value="Archaea"/>
</dbReference>
<dbReference type="Proteomes" id="UP000001431">
    <property type="component" value="Chromosome"/>
</dbReference>
<organism evidence="1 2">
    <name type="scientific">Pyrobaculum calidifontis (strain DSM 21063 / JCM 11548 / VA1)</name>
    <dbReference type="NCBI Taxonomy" id="410359"/>
    <lineage>
        <taxon>Archaea</taxon>
        <taxon>Thermoproteota</taxon>
        <taxon>Thermoprotei</taxon>
        <taxon>Thermoproteales</taxon>
        <taxon>Thermoproteaceae</taxon>
        <taxon>Pyrobaculum</taxon>
    </lineage>
</organism>
<gene>
    <name evidence="1" type="ordered locus">Pcal_1493</name>
</gene>
<dbReference type="HOGENOM" id="CLU_496633_0_0_2"/>
<evidence type="ECO:0000313" key="1">
    <source>
        <dbReference type="EMBL" id="ABO08912.1"/>
    </source>
</evidence>
<dbReference type="EMBL" id="CP000561">
    <property type="protein sequence ID" value="ABO08912.1"/>
    <property type="molecule type" value="Genomic_DNA"/>
</dbReference>
<name>A3MW95_PYRCJ</name>
<sequence length="551" mass="60687">MCLNNFTKFRHMKYLVLLIAPFAIAITVAPGIEVEVVNKTTLTIVTDVVVAVKVNNTALSQHLGEDVYTIAVLHLRFNCGAKGEKTMHYVFQNPQNTATLSLSQTLMDACAGEETAVEFLNATFIVVTRGGVVKDVYYLDIAEAAKRAGQSLVFTPEWRALAFNVKTRVVDLCNWLQIDLAGKYGGDIGLLKIVSWYCFNRSKALRIAYQPYYYYLAKYIQVKVTLNVGNVTVEKDLSGGGEILLEPSKAWGNVTYFKVEIAGPQNRYAIYPMNYTGPISIQPPTVEYRTLAGVVVGIRQTALGVQYDVLLNDTVSPEGLALEHALSATLFAEVAKPSLLTIRLLPLEATAGGNVTVVYTGPGVVKKGVVQLPQVPAQPITLEKKTPLVVPHYYSIQLTQPQPLMRLEIPRLPNAVAAYVEMNVTARPRDPLRQTALWPILLMNKSGVLIPLPPTTLFNSTNSGRYAGYINGTVRLRYLLPMPPGDYVYLVFYLYGDNLAAFKVESGYAYVLTLPQNPQLAPKETRDVLTAAIFPFIAILAILIRRLAGHG</sequence>
<proteinExistence type="predicted"/>
<protein>
    <submittedName>
        <fullName evidence="1">Uncharacterized protein</fullName>
    </submittedName>
</protein>
<reference evidence="1" key="1">
    <citation type="submission" date="2007-02" db="EMBL/GenBank/DDBJ databases">
        <title>Complete sequence of Pyrobaculum calidifontis JCM 11548.</title>
        <authorList>
            <consortium name="US DOE Joint Genome Institute"/>
            <person name="Copeland A."/>
            <person name="Lucas S."/>
            <person name="Lapidus A."/>
            <person name="Barry K."/>
            <person name="Glavina del Rio T."/>
            <person name="Dalin E."/>
            <person name="Tice H."/>
            <person name="Pitluck S."/>
            <person name="Chain P."/>
            <person name="Malfatti S."/>
            <person name="Shin M."/>
            <person name="Vergez L."/>
            <person name="Schmutz J."/>
            <person name="Larimer F."/>
            <person name="Land M."/>
            <person name="Hauser L."/>
            <person name="Kyrpides N."/>
            <person name="Mikhailova N."/>
            <person name="Cozen A.E."/>
            <person name="Fitz-Gibbon S.T."/>
            <person name="House C.H."/>
            <person name="Saltikov C."/>
            <person name="Lowe T.M."/>
            <person name="Richardson P."/>
        </authorList>
    </citation>
    <scope>NUCLEOTIDE SEQUENCE [LARGE SCALE GENOMIC DNA]</scope>
    <source>
        <strain evidence="1">JCM 11548</strain>
    </source>
</reference>
<dbReference type="AlphaFoldDB" id="A3MW95"/>
<dbReference type="KEGG" id="pcl:Pcal_1493"/>